<dbReference type="SUPFAM" id="SSF53067">
    <property type="entry name" value="Actin-like ATPase domain"/>
    <property type="match status" value="1"/>
</dbReference>
<dbReference type="Gene3D" id="3.30.420.40">
    <property type="match status" value="2"/>
</dbReference>
<sequence>MGRGQAERLFPMLEGLLKQAGIAWRDLDGIGVGTGPGNFTGVRIAVAAARGLALALEVPAVGVTMFEALAAGAPLPALACLPAPRGQLALQLFGAGGAGSEPFLATPDEVPARLAEAPGGGALTCIGPEAGRIAALLDASVALPVANPAVAIARIAAARLETVRERPRPLYLRPADAAPPKEAPPAILP</sequence>
<evidence type="ECO:0000313" key="4">
    <source>
        <dbReference type="Proteomes" id="UP000199328"/>
    </source>
</evidence>
<dbReference type="PANTHER" id="PTHR11735:SF11">
    <property type="entry name" value="TRNA THREONYLCARBAMOYLADENOSINE BIOSYNTHESIS PROTEIN TSAB"/>
    <property type="match status" value="1"/>
</dbReference>
<keyword evidence="4" id="KW-1185">Reference proteome</keyword>
<feature type="domain" description="Gcp-like" evidence="2">
    <location>
        <begin position="6"/>
        <end position="75"/>
    </location>
</feature>
<evidence type="ECO:0000313" key="3">
    <source>
        <dbReference type="EMBL" id="SDK08441.1"/>
    </source>
</evidence>
<dbReference type="PANTHER" id="PTHR11735">
    <property type="entry name" value="TRNA N6-ADENOSINE THREONYLCARBAMOYLTRANSFERASE"/>
    <property type="match status" value="1"/>
</dbReference>
<dbReference type="EMBL" id="FNFV01000001">
    <property type="protein sequence ID" value="SDK08441.1"/>
    <property type="molecule type" value="Genomic_DNA"/>
</dbReference>
<gene>
    <name evidence="3" type="ORF">SAMN05216257_101525</name>
</gene>
<evidence type="ECO:0000256" key="1">
    <source>
        <dbReference type="SAM" id="MobiDB-lite"/>
    </source>
</evidence>
<dbReference type="GO" id="GO:0005829">
    <property type="term" value="C:cytosol"/>
    <property type="evidence" value="ECO:0007669"/>
    <property type="project" value="TreeGrafter"/>
</dbReference>
<evidence type="ECO:0000259" key="2">
    <source>
        <dbReference type="Pfam" id="PF00814"/>
    </source>
</evidence>
<proteinExistence type="predicted"/>
<dbReference type="STRING" id="990712.SAMN05216257_101525"/>
<reference evidence="4" key="1">
    <citation type="submission" date="2016-10" db="EMBL/GenBank/DDBJ databases">
        <authorList>
            <person name="Varghese N."/>
            <person name="Submissions S."/>
        </authorList>
    </citation>
    <scope>NUCLEOTIDE SEQUENCE [LARGE SCALE GENOMIC DNA]</scope>
    <source>
        <strain evidence="4">CGMCC 1.10789</strain>
    </source>
</reference>
<dbReference type="InterPro" id="IPR043129">
    <property type="entry name" value="ATPase_NBD"/>
</dbReference>
<name>A0A1G8Z084_9RHOB</name>
<dbReference type="InterPro" id="IPR022496">
    <property type="entry name" value="T6A_TsaB"/>
</dbReference>
<dbReference type="AlphaFoldDB" id="A0A1G8Z084"/>
<protein>
    <submittedName>
        <fullName evidence="3">tRNA threonylcarbamoyl adenosine modification protein YeaZ</fullName>
    </submittedName>
</protein>
<dbReference type="NCBIfam" id="TIGR03725">
    <property type="entry name" value="T6A_YeaZ"/>
    <property type="match status" value="1"/>
</dbReference>
<dbReference type="GO" id="GO:0002949">
    <property type="term" value="P:tRNA threonylcarbamoyladenosine modification"/>
    <property type="evidence" value="ECO:0007669"/>
    <property type="project" value="InterPro"/>
</dbReference>
<dbReference type="Pfam" id="PF00814">
    <property type="entry name" value="TsaD"/>
    <property type="match status" value="1"/>
</dbReference>
<feature type="region of interest" description="Disordered" evidence="1">
    <location>
        <begin position="169"/>
        <end position="189"/>
    </location>
</feature>
<dbReference type="Proteomes" id="UP000199328">
    <property type="component" value="Unassembled WGS sequence"/>
</dbReference>
<dbReference type="InterPro" id="IPR000905">
    <property type="entry name" value="Gcp-like_dom"/>
</dbReference>
<accession>A0A1G8Z084</accession>
<organism evidence="3 4">
    <name type="scientific">Meinhardsimonia xiamenensis</name>
    <dbReference type="NCBI Taxonomy" id="990712"/>
    <lineage>
        <taxon>Bacteria</taxon>
        <taxon>Pseudomonadati</taxon>
        <taxon>Pseudomonadota</taxon>
        <taxon>Alphaproteobacteria</taxon>
        <taxon>Rhodobacterales</taxon>
        <taxon>Paracoccaceae</taxon>
        <taxon>Meinhardsimonia</taxon>
    </lineage>
</organism>